<protein>
    <submittedName>
        <fullName evidence="1">Uncharacterized protein</fullName>
    </submittedName>
</protein>
<dbReference type="Proteomes" id="UP001055072">
    <property type="component" value="Unassembled WGS sequence"/>
</dbReference>
<dbReference type="EMBL" id="MU274921">
    <property type="protein sequence ID" value="KAI0086753.1"/>
    <property type="molecule type" value="Genomic_DNA"/>
</dbReference>
<gene>
    <name evidence="1" type="ORF">BDY19DRAFT_958469</name>
</gene>
<accession>A0ACB8TXR0</accession>
<organism evidence="1 2">
    <name type="scientific">Irpex rosettiformis</name>
    <dbReference type="NCBI Taxonomy" id="378272"/>
    <lineage>
        <taxon>Eukaryota</taxon>
        <taxon>Fungi</taxon>
        <taxon>Dikarya</taxon>
        <taxon>Basidiomycota</taxon>
        <taxon>Agaricomycotina</taxon>
        <taxon>Agaricomycetes</taxon>
        <taxon>Polyporales</taxon>
        <taxon>Irpicaceae</taxon>
        <taxon>Irpex</taxon>
    </lineage>
</organism>
<evidence type="ECO:0000313" key="1">
    <source>
        <dbReference type="EMBL" id="KAI0086753.1"/>
    </source>
</evidence>
<comment type="caution">
    <text evidence="1">The sequence shown here is derived from an EMBL/GenBank/DDBJ whole genome shotgun (WGS) entry which is preliminary data.</text>
</comment>
<keyword evidence="2" id="KW-1185">Reference proteome</keyword>
<proteinExistence type="predicted"/>
<reference evidence="1" key="1">
    <citation type="journal article" date="2021" name="Environ. Microbiol.">
        <title>Gene family expansions and transcriptome signatures uncover fungal adaptations to wood decay.</title>
        <authorList>
            <person name="Hage H."/>
            <person name="Miyauchi S."/>
            <person name="Viragh M."/>
            <person name="Drula E."/>
            <person name="Min B."/>
            <person name="Chaduli D."/>
            <person name="Navarro D."/>
            <person name="Favel A."/>
            <person name="Norest M."/>
            <person name="Lesage-Meessen L."/>
            <person name="Balint B."/>
            <person name="Merenyi Z."/>
            <person name="de Eugenio L."/>
            <person name="Morin E."/>
            <person name="Martinez A.T."/>
            <person name="Baldrian P."/>
            <person name="Stursova M."/>
            <person name="Martinez M.J."/>
            <person name="Novotny C."/>
            <person name="Magnuson J.K."/>
            <person name="Spatafora J.W."/>
            <person name="Maurice S."/>
            <person name="Pangilinan J."/>
            <person name="Andreopoulos W."/>
            <person name="LaButti K."/>
            <person name="Hundley H."/>
            <person name="Na H."/>
            <person name="Kuo A."/>
            <person name="Barry K."/>
            <person name="Lipzen A."/>
            <person name="Henrissat B."/>
            <person name="Riley R."/>
            <person name="Ahrendt S."/>
            <person name="Nagy L.G."/>
            <person name="Grigoriev I.V."/>
            <person name="Martin F."/>
            <person name="Rosso M.N."/>
        </authorList>
    </citation>
    <scope>NUCLEOTIDE SEQUENCE</scope>
    <source>
        <strain evidence="1">CBS 384.51</strain>
    </source>
</reference>
<sequence>MAHGSQRTPHEYKGILVSSTLLSSHNFQPTSLVHFFMPTPSAAYLKELTSYDDPPEFTELTRLAGGALNPRESKEMLAEEETPDDYIPGLHMLGSTYDVLNGKYADSRSALQQVLDWEKSGVRLQEFGGKKYSVPSVVNFVRNTTSEYRSSFGKTTSEYANSLSIQAGFEASFPGFSASASADYTDAQRDNLSHAFSRITYEVTHYTLSLPPVSQTQRLLKAWFAEDLEKRDPIEFFKEYGTHLLSSATIGGRALFLTTTDTRTYSAELSIEAAAKISASYSVASGGIELSTKAEQARKSFNESSEIAIVTKGGDPRYGNQNFLDNVEAWAASILNFPEFVEFGRMPCFIGLWDLASTKSRQDVLRRAYAQFVTQYAKNLELPGPYIHARLSQSFDHTKSANFITRSDGMYFKYVEILFPNNRADQWYFISPGMGLKDFDRPCIIAKELVPGALAPVRWIHLFDTSRGYGQATRFWRAVPPTPDYVALGCVAHTMYTNDPSFPSQPSESLAGQFRAIHKRALTGAKDGATWIRNNVGNMNRLAFYADYRYVLADTEIPPQEDVFVLDPKMCVRGWTGW</sequence>
<name>A0ACB8TXR0_9APHY</name>
<evidence type="ECO:0000313" key="2">
    <source>
        <dbReference type="Proteomes" id="UP001055072"/>
    </source>
</evidence>